<keyword evidence="5 8" id="KW-0418">Kinase</keyword>
<feature type="site" description="Important for activity" evidence="8">
    <location>
        <position position="7"/>
    </location>
</feature>
<dbReference type="FunCoup" id="A0A146G8T6">
    <property type="interactions" value="78"/>
</dbReference>
<feature type="domain" description="Carbohydrate kinase FGGY C-terminal" evidence="12">
    <location>
        <begin position="260"/>
        <end position="441"/>
    </location>
</feature>
<dbReference type="EMBL" id="BDCO01000002">
    <property type="protein sequence ID" value="GAT33036.1"/>
    <property type="molecule type" value="Genomic_DNA"/>
</dbReference>
<dbReference type="InterPro" id="IPR000577">
    <property type="entry name" value="Carb_kinase_FGGY"/>
</dbReference>
<comment type="function">
    <text evidence="8">Catalyzes the phosphorylation of D-xylulose to D-xylulose 5-phosphate.</text>
</comment>
<feature type="binding site" evidence="8">
    <location>
        <begin position="82"/>
        <end position="83"/>
    </location>
    <ligand>
        <name>substrate</name>
    </ligand>
</feature>
<feature type="active site" description="Proton acceptor" evidence="8">
    <location>
        <position position="243"/>
    </location>
</feature>
<evidence type="ECO:0000256" key="7">
    <source>
        <dbReference type="ARBA" id="ARBA00023277"/>
    </source>
</evidence>
<dbReference type="SUPFAM" id="SSF53067">
    <property type="entry name" value="Actin-like ATPase domain"/>
    <property type="match status" value="2"/>
</dbReference>
<evidence type="ECO:0000256" key="3">
    <source>
        <dbReference type="ARBA" id="ARBA00022679"/>
    </source>
</evidence>
<comment type="similarity">
    <text evidence="1 8 9">Belongs to the FGGY kinase family.</text>
</comment>
<sequence>MILLGIDCGTQSTKTIAVDGETGAVLAVGQRSHAFVSGLAAEAAEQDPRQWVQALEESADEVMKKLGDRRREVAAIGVSGQQHGLVALDRAGTPVRPAKLWCDNSTVVQCEQLTAALGGPARTVETVGNSMRTGYTAPKILWLKQQEPENWNRTATVLLPHDYLNFFLTGKARMEFGDASGMALLDVRNRVWSEDAIRAIGAELWEKLPPLASSREPVGELREELRARWGLAHGVMVSAGGGDNMMAAIGTGNIRPGVVSASLGTSGTLFAYSSGPIIDPTGEIAGFCDSTDAWLPLVCTVNVTLVTEHVRNLFGWDHVRFEAEISKVPAGADGLFFLPYLTGERTPDLPQATGALSGMTLQNFSPAHLARAAVEGVTLGLGYGLNRLRSFGLRAAETRLTGGASKSAAWRQICADVFDGETVCLTTSEGAAMGAAIQAGATLAGGTDWGEALTSLTARCVHIDESTRCVPDVARRAVYQELQEVFSERCRPVQR</sequence>
<dbReference type="STRING" id="690879.TSACC_21441"/>
<dbReference type="NCBIfam" id="TIGR01312">
    <property type="entry name" value="XylB"/>
    <property type="match status" value="1"/>
</dbReference>
<dbReference type="GO" id="GO:0005524">
    <property type="term" value="F:ATP binding"/>
    <property type="evidence" value="ECO:0007669"/>
    <property type="project" value="UniProtKB-UniRule"/>
</dbReference>
<evidence type="ECO:0000256" key="4">
    <source>
        <dbReference type="ARBA" id="ARBA00022741"/>
    </source>
</evidence>
<evidence type="ECO:0000313" key="13">
    <source>
        <dbReference type="EMBL" id="GAT33036.1"/>
    </source>
</evidence>
<keyword evidence="2 8" id="KW-0859">Xylose metabolism</keyword>
<dbReference type="InterPro" id="IPR018483">
    <property type="entry name" value="Carb_kinase_FGGY_CS"/>
</dbReference>
<comment type="catalytic activity">
    <reaction evidence="8 10">
        <text>D-xylulose + ATP = D-xylulose 5-phosphate + ADP + H(+)</text>
        <dbReference type="Rhea" id="RHEA:10964"/>
        <dbReference type="ChEBI" id="CHEBI:15378"/>
        <dbReference type="ChEBI" id="CHEBI:17140"/>
        <dbReference type="ChEBI" id="CHEBI:30616"/>
        <dbReference type="ChEBI" id="CHEBI:57737"/>
        <dbReference type="ChEBI" id="CHEBI:456216"/>
        <dbReference type="EC" id="2.7.1.17"/>
    </reaction>
</comment>
<dbReference type="GO" id="GO:0005998">
    <property type="term" value="P:xylulose catabolic process"/>
    <property type="evidence" value="ECO:0007669"/>
    <property type="project" value="UniProtKB-UniRule"/>
</dbReference>
<evidence type="ECO:0000256" key="5">
    <source>
        <dbReference type="ARBA" id="ARBA00022777"/>
    </source>
</evidence>
<dbReference type="InParanoid" id="A0A146G8T6"/>
<dbReference type="RefSeq" id="WP_075078817.1">
    <property type="nucleotide sequence ID" value="NZ_BDCO01000002.1"/>
</dbReference>
<evidence type="ECO:0000256" key="9">
    <source>
        <dbReference type="RuleBase" id="RU003733"/>
    </source>
</evidence>
<evidence type="ECO:0000313" key="14">
    <source>
        <dbReference type="Proteomes" id="UP000076023"/>
    </source>
</evidence>
<dbReference type="InterPro" id="IPR050406">
    <property type="entry name" value="FGGY_Carb_Kinase"/>
</dbReference>
<keyword evidence="3 8" id="KW-0808">Transferase</keyword>
<dbReference type="GO" id="GO:0004856">
    <property type="term" value="F:D-xylulokinase activity"/>
    <property type="evidence" value="ECO:0007669"/>
    <property type="project" value="UniProtKB-UniRule"/>
</dbReference>
<dbReference type="GO" id="GO:0042732">
    <property type="term" value="P:D-xylose metabolic process"/>
    <property type="evidence" value="ECO:0007669"/>
    <property type="project" value="UniProtKB-KW"/>
</dbReference>
<evidence type="ECO:0000256" key="8">
    <source>
        <dbReference type="HAMAP-Rule" id="MF_02220"/>
    </source>
</evidence>
<accession>A0A146G8T6</accession>
<dbReference type="HAMAP" id="MF_02220">
    <property type="entry name" value="XylB"/>
    <property type="match status" value="1"/>
</dbReference>
<dbReference type="AlphaFoldDB" id="A0A146G8T6"/>
<dbReference type="InterPro" id="IPR043129">
    <property type="entry name" value="ATPase_NBD"/>
</dbReference>
<dbReference type="InterPro" id="IPR018484">
    <property type="entry name" value="FGGY_N"/>
</dbReference>
<dbReference type="Gene3D" id="3.30.420.40">
    <property type="match status" value="2"/>
</dbReference>
<name>A0A146G8T6_TERSA</name>
<dbReference type="PANTHER" id="PTHR43095:SF5">
    <property type="entry name" value="XYLULOSE KINASE"/>
    <property type="match status" value="1"/>
</dbReference>
<evidence type="ECO:0000259" key="12">
    <source>
        <dbReference type="Pfam" id="PF02782"/>
    </source>
</evidence>
<feature type="domain" description="Carbohydrate kinase FGGY N-terminal" evidence="11">
    <location>
        <begin position="3"/>
        <end position="250"/>
    </location>
</feature>
<comment type="caution">
    <text evidence="13">The sequence shown here is derived from an EMBL/GenBank/DDBJ whole genome shotgun (WGS) entry which is preliminary data.</text>
</comment>
<dbReference type="CDD" id="cd07809">
    <property type="entry name" value="ASKHA_NBD_FGGY_BaXK-like"/>
    <property type="match status" value="1"/>
</dbReference>
<dbReference type="Proteomes" id="UP000076023">
    <property type="component" value="Unassembled WGS sequence"/>
</dbReference>
<reference evidence="14" key="1">
    <citation type="journal article" date="2017" name="Genome Announc.">
        <title>Draft Genome Sequence of Terrimicrobium sacchariphilum NM-5T, a Facultative Anaerobic Soil Bacterium of the Class Spartobacteria.</title>
        <authorList>
            <person name="Qiu Y.L."/>
            <person name="Tourlousse D.M."/>
            <person name="Matsuura N."/>
            <person name="Ohashi A."/>
            <person name="Sekiguchi Y."/>
        </authorList>
    </citation>
    <scope>NUCLEOTIDE SEQUENCE [LARGE SCALE GENOMIC DNA]</scope>
    <source>
        <strain evidence="14">NM-5</strain>
    </source>
</reference>
<evidence type="ECO:0000256" key="2">
    <source>
        <dbReference type="ARBA" id="ARBA00022629"/>
    </source>
</evidence>
<keyword evidence="14" id="KW-1185">Reference proteome</keyword>
<dbReference type="Pfam" id="PF02782">
    <property type="entry name" value="FGGY_C"/>
    <property type="match status" value="1"/>
</dbReference>
<evidence type="ECO:0000259" key="11">
    <source>
        <dbReference type="Pfam" id="PF00370"/>
    </source>
</evidence>
<keyword evidence="4 8" id="KW-0547">Nucleotide-binding</keyword>
<dbReference type="EC" id="2.7.1.17" evidence="8 10"/>
<dbReference type="PANTHER" id="PTHR43095">
    <property type="entry name" value="SUGAR KINASE"/>
    <property type="match status" value="1"/>
</dbReference>
<evidence type="ECO:0000256" key="1">
    <source>
        <dbReference type="ARBA" id="ARBA00009156"/>
    </source>
</evidence>
<dbReference type="PROSITE" id="PS00933">
    <property type="entry name" value="FGGY_KINASES_1"/>
    <property type="match status" value="1"/>
</dbReference>
<dbReference type="Pfam" id="PF00370">
    <property type="entry name" value="FGGY_N"/>
    <property type="match status" value="1"/>
</dbReference>
<evidence type="ECO:0000256" key="10">
    <source>
        <dbReference type="RuleBase" id="RU364073"/>
    </source>
</evidence>
<protein>
    <recommendedName>
        <fullName evidence="8 10">Xylulose kinase</fullName>
        <shortName evidence="8 10">Xylulokinase</shortName>
        <ecNumber evidence="8 10">2.7.1.17</ecNumber>
    </recommendedName>
</protein>
<dbReference type="InterPro" id="IPR018485">
    <property type="entry name" value="FGGY_C"/>
</dbReference>
<dbReference type="InterPro" id="IPR006000">
    <property type="entry name" value="Xylulokinase"/>
</dbReference>
<dbReference type="PIRSF" id="PIRSF000538">
    <property type="entry name" value="GlpK"/>
    <property type="match status" value="1"/>
</dbReference>
<keyword evidence="7 8" id="KW-0119">Carbohydrate metabolism</keyword>
<dbReference type="PROSITE" id="PS00445">
    <property type="entry name" value="FGGY_KINASES_2"/>
    <property type="match status" value="1"/>
</dbReference>
<keyword evidence="6 8" id="KW-0067">ATP-binding</keyword>
<evidence type="ECO:0000256" key="6">
    <source>
        <dbReference type="ARBA" id="ARBA00022840"/>
    </source>
</evidence>
<gene>
    <name evidence="8 10" type="primary">xylB</name>
    <name evidence="13" type="ORF">TSACC_21441</name>
</gene>
<organism evidence="13 14">
    <name type="scientific">Terrimicrobium sacchariphilum</name>
    <dbReference type="NCBI Taxonomy" id="690879"/>
    <lineage>
        <taxon>Bacteria</taxon>
        <taxon>Pseudomonadati</taxon>
        <taxon>Verrucomicrobiota</taxon>
        <taxon>Terrimicrobiia</taxon>
        <taxon>Terrimicrobiales</taxon>
        <taxon>Terrimicrobiaceae</taxon>
        <taxon>Terrimicrobium</taxon>
    </lineage>
</organism>
<proteinExistence type="inferred from homology"/>